<feature type="compositionally biased region" description="Basic and acidic residues" evidence="1">
    <location>
        <begin position="46"/>
        <end position="64"/>
    </location>
</feature>
<evidence type="ECO:0000256" key="1">
    <source>
        <dbReference type="SAM" id="MobiDB-lite"/>
    </source>
</evidence>
<gene>
    <name evidence="2" type="ORF">RUM43_011853</name>
</gene>
<dbReference type="EMBL" id="JAWJWE010000005">
    <property type="protein sequence ID" value="KAK6634452.1"/>
    <property type="molecule type" value="Genomic_DNA"/>
</dbReference>
<organism evidence="2 3">
    <name type="scientific">Polyplax serrata</name>
    <name type="common">Common mouse louse</name>
    <dbReference type="NCBI Taxonomy" id="468196"/>
    <lineage>
        <taxon>Eukaryota</taxon>
        <taxon>Metazoa</taxon>
        <taxon>Ecdysozoa</taxon>
        <taxon>Arthropoda</taxon>
        <taxon>Hexapoda</taxon>
        <taxon>Insecta</taxon>
        <taxon>Pterygota</taxon>
        <taxon>Neoptera</taxon>
        <taxon>Paraneoptera</taxon>
        <taxon>Psocodea</taxon>
        <taxon>Troctomorpha</taxon>
        <taxon>Phthiraptera</taxon>
        <taxon>Anoplura</taxon>
        <taxon>Polyplacidae</taxon>
        <taxon>Polyplax</taxon>
    </lineage>
</organism>
<reference evidence="2 3" key="1">
    <citation type="submission" date="2023-10" db="EMBL/GenBank/DDBJ databases">
        <title>Genomes of two closely related lineages of the louse Polyplax serrata with different host specificities.</title>
        <authorList>
            <person name="Martinu J."/>
            <person name="Tarabai H."/>
            <person name="Stefka J."/>
            <person name="Hypsa V."/>
        </authorList>
    </citation>
    <scope>NUCLEOTIDE SEQUENCE [LARGE SCALE GENOMIC DNA]</scope>
    <source>
        <strain evidence="2">HR10_N</strain>
    </source>
</reference>
<dbReference type="AlphaFoldDB" id="A0AAN8S481"/>
<comment type="caution">
    <text evidence="2">The sequence shown here is derived from an EMBL/GenBank/DDBJ whole genome shotgun (WGS) entry which is preliminary data.</text>
</comment>
<protein>
    <submittedName>
        <fullName evidence="2">Uncharacterized protein</fullName>
    </submittedName>
</protein>
<proteinExistence type="predicted"/>
<accession>A0AAN8S481</accession>
<feature type="non-terminal residue" evidence="2">
    <location>
        <position position="1"/>
    </location>
</feature>
<evidence type="ECO:0000313" key="2">
    <source>
        <dbReference type="EMBL" id="KAK6634452.1"/>
    </source>
</evidence>
<evidence type="ECO:0000313" key="3">
    <source>
        <dbReference type="Proteomes" id="UP001372834"/>
    </source>
</evidence>
<dbReference type="Proteomes" id="UP001372834">
    <property type="component" value="Unassembled WGS sequence"/>
</dbReference>
<feature type="region of interest" description="Disordered" evidence="1">
    <location>
        <begin position="34"/>
        <end position="64"/>
    </location>
</feature>
<name>A0AAN8S481_POLSC</name>
<sequence length="64" mass="7120">RLRGLSKTDCFANGKPLLRLRKSRRILEILHAENSGETAEEEEEEKTASLRRQVDPGDGDAAGK</sequence>